<keyword evidence="1" id="KW-0472">Membrane</keyword>
<gene>
    <name evidence="2" type="ORF">EL18_00038</name>
</gene>
<organism evidence="2 3">
    <name type="scientific">Nitratireductor basaltis</name>
    <dbReference type="NCBI Taxonomy" id="472175"/>
    <lineage>
        <taxon>Bacteria</taxon>
        <taxon>Pseudomonadati</taxon>
        <taxon>Pseudomonadota</taxon>
        <taxon>Alphaproteobacteria</taxon>
        <taxon>Hyphomicrobiales</taxon>
        <taxon>Phyllobacteriaceae</taxon>
        <taxon>Nitratireductor</taxon>
    </lineage>
</organism>
<evidence type="ECO:0000313" key="2">
    <source>
        <dbReference type="EMBL" id="KFB09024.1"/>
    </source>
</evidence>
<keyword evidence="3" id="KW-1185">Reference proteome</keyword>
<dbReference type="EMBL" id="JMQM01000001">
    <property type="protein sequence ID" value="KFB09024.1"/>
    <property type="molecule type" value="Genomic_DNA"/>
</dbReference>
<feature type="transmembrane region" description="Helical" evidence="1">
    <location>
        <begin position="20"/>
        <end position="40"/>
    </location>
</feature>
<comment type="caution">
    <text evidence="2">The sequence shown here is derived from an EMBL/GenBank/DDBJ whole genome shotgun (WGS) entry which is preliminary data.</text>
</comment>
<reference evidence="2 3" key="1">
    <citation type="submission" date="2014-05" db="EMBL/GenBank/DDBJ databases">
        <title>Draft Genome Sequence of Nitratireductor basaltis Strain UMTGB225, A Marine Bacterium Isolated from Green Barrel Tunicate.</title>
        <authorList>
            <person name="Gan H.Y."/>
        </authorList>
    </citation>
    <scope>NUCLEOTIDE SEQUENCE [LARGE SCALE GENOMIC DNA]</scope>
    <source>
        <strain evidence="2 3">UMTGB225</strain>
    </source>
</reference>
<dbReference type="Proteomes" id="UP000053675">
    <property type="component" value="Unassembled WGS sequence"/>
</dbReference>
<feature type="transmembrane region" description="Helical" evidence="1">
    <location>
        <begin position="139"/>
        <end position="157"/>
    </location>
</feature>
<keyword evidence="1" id="KW-0812">Transmembrane</keyword>
<proteinExistence type="predicted"/>
<sequence length="176" mass="19598">MTDTTDHGGGSLLRNSHLQALLRTLVLALPFAAAFLYGLWTYHGSDKIYRGLEAHGVETQATIISKRIIRSGTDRPRYAYEMTVSFTVGDKMRRGNVSVTSGFYDRHNPPDRVTIRYMPHDPQTRQIDPAMRGNAMREALTVIAILLFIGVVNIGMARGARRTDGARGRSNTSDDF</sequence>
<evidence type="ECO:0000313" key="3">
    <source>
        <dbReference type="Proteomes" id="UP000053675"/>
    </source>
</evidence>
<accession>A0A084U7T8</accession>
<protein>
    <recommendedName>
        <fullName evidence="4">DUF3592 domain-containing protein</fullName>
    </recommendedName>
</protein>
<dbReference type="AlphaFoldDB" id="A0A084U7T8"/>
<name>A0A084U7T8_9HYPH</name>
<dbReference type="STRING" id="472175.EL18_00038"/>
<keyword evidence="1" id="KW-1133">Transmembrane helix</keyword>
<evidence type="ECO:0000256" key="1">
    <source>
        <dbReference type="SAM" id="Phobius"/>
    </source>
</evidence>
<dbReference type="RefSeq" id="WP_036478538.1">
    <property type="nucleotide sequence ID" value="NZ_JMQM01000001.1"/>
</dbReference>
<dbReference type="PATRIC" id="fig|472175.3.peg.40"/>
<evidence type="ECO:0008006" key="4">
    <source>
        <dbReference type="Google" id="ProtNLM"/>
    </source>
</evidence>